<evidence type="ECO:0008006" key="4">
    <source>
        <dbReference type="Google" id="ProtNLM"/>
    </source>
</evidence>
<dbReference type="RefSeq" id="WP_013186445.1">
    <property type="nucleotide sequence ID" value="NC_014230.1"/>
</dbReference>
<proteinExistence type="predicted"/>
<dbReference type="HOGENOM" id="CLU_153095_0_0_10"/>
<dbReference type="OrthoDB" id="1144182at2"/>
<name>A3U6A2_CROAH</name>
<feature type="transmembrane region" description="Helical" evidence="1">
    <location>
        <begin position="39"/>
        <end position="65"/>
    </location>
</feature>
<keyword evidence="1" id="KW-1133">Transmembrane helix</keyword>
<accession>A3U6A2</accession>
<evidence type="ECO:0000256" key="1">
    <source>
        <dbReference type="SAM" id="Phobius"/>
    </source>
</evidence>
<dbReference type="STRING" id="216432.CA2559_03400"/>
<dbReference type="Proteomes" id="UP000002297">
    <property type="component" value="Chromosome"/>
</dbReference>
<dbReference type="AlphaFoldDB" id="A3U6A2"/>
<evidence type="ECO:0000313" key="3">
    <source>
        <dbReference type="Proteomes" id="UP000002297"/>
    </source>
</evidence>
<evidence type="ECO:0000313" key="2">
    <source>
        <dbReference type="EMBL" id="EAP87769.1"/>
    </source>
</evidence>
<dbReference type="GeneID" id="89452471"/>
<organism evidence="2 3">
    <name type="scientific">Croceibacter atlanticus (strain ATCC BAA-628 / JCM 21780 / CIP 108009 / IAM 15332 / KCTC 12090 / HTCC2559)</name>
    <dbReference type="NCBI Taxonomy" id="216432"/>
    <lineage>
        <taxon>Bacteria</taxon>
        <taxon>Pseudomonadati</taxon>
        <taxon>Bacteroidota</taxon>
        <taxon>Flavobacteriia</taxon>
        <taxon>Flavobacteriales</taxon>
        <taxon>Flavobacteriaceae</taxon>
        <taxon>Croceibacter</taxon>
    </lineage>
</organism>
<keyword evidence="1" id="KW-0812">Transmembrane</keyword>
<protein>
    <recommendedName>
        <fullName evidence="4">Competence protein</fullName>
    </recommendedName>
</protein>
<keyword evidence="1" id="KW-0472">Membrane</keyword>
<gene>
    <name evidence="2" type="ordered locus">CA2559_03400</name>
</gene>
<dbReference type="KEGG" id="cat:CA2559_03400"/>
<keyword evidence="3" id="KW-1185">Reference proteome</keyword>
<feature type="transmembrane region" description="Helical" evidence="1">
    <location>
        <begin position="77"/>
        <end position="97"/>
    </location>
</feature>
<sequence>MGLGNVTENVRDVNDNAKKYIDSSIEFYKLSFFKKFMKATVILSMSLLLGAIAFMAILIFSIAIARNIGQAVGDIITGFYIMGGIYVLLMVLVYVFFKRPLEKLLLKKFSDIFFEDEKDL</sequence>
<dbReference type="EMBL" id="CP002046">
    <property type="protein sequence ID" value="EAP87769.1"/>
    <property type="molecule type" value="Genomic_DNA"/>
</dbReference>
<reference evidence="2 3" key="1">
    <citation type="journal article" date="2010" name="J. Bacteriol.">
        <title>The complete genome sequence of Croceibacter atlanticus HTCC2559T.</title>
        <authorList>
            <person name="Oh H.M."/>
            <person name="Kang I."/>
            <person name="Ferriera S."/>
            <person name="Giovannoni S.J."/>
            <person name="Cho J.C."/>
        </authorList>
    </citation>
    <scope>NUCLEOTIDE SEQUENCE [LARGE SCALE GENOMIC DNA]</scope>
    <source>
        <strain evidence="3">ATCC BAA-628 / HTCC2559 / KCTC 12090</strain>
    </source>
</reference>